<evidence type="ECO:0000259" key="3">
    <source>
        <dbReference type="PROSITE" id="PS50977"/>
    </source>
</evidence>
<dbReference type="InterPro" id="IPR001647">
    <property type="entry name" value="HTH_TetR"/>
</dbReference>
<organism evidence="4 5">
    <name type="scientific">Mycobacterium paraffinicum</name>
    <dbReference type="NCBI Taxonomy" id="53378"/>
    <lineage>
        <taxon>Bacteria</taxon>
        <taxon>Bacillati</taxon>
        <taxon>Actinomycetota</taxon>
        <taxon>Actinomycetes</taxon>
        <taxon>Mycobacteriales</taxon>
        <taxon>Mycobacteriaceae</taxon>
        <taxon>Mycobacterium</taxon>
    </lineage>
</organism>
<keyword evidence="1 2" id="KW-0238">DNA-binding</keyword>
<sequence>MAVHRGLTADQRREQRRGQLIEAAFDTIAEHGVNNLRVRAVSASAGLNDRYFYESFRDCHELLIATFEDQFSRALTGIMATVAESPHQLEARARAVIEFAFGFIDEDPRRPRLLIELQTAEALAGRRDEVIDVLTQVMVGQVRALLGAAAGTDDNVMLTALTVVGGLLELITQWYRRQIKVSRPQLIEFMTALVVTTTDIAGALERRLTAEDL</sequence>
<dbReference type="Proteomes" id="UP001501417">
    <property type="component" value="Unassembled WGS sequence"/>
</dbReference>
<reference evidence="5" key="1">
    <citation type="journal article" date="2019" name="Int. J. Syst. Evol. Microbiol.">
        <title>The Global Catalogue of Microorganisms (GCM) 10K type strain sequencing project: providing services to taxonomists for standard genome sequencing and annotation.</title>
        <authorList>
            <consortium name="The Broad Institute Genomics Platform"/>
            <consortium name="The Broad Institute Genome Sequencing Center for Infectious Disease"/>
            <person name="Wu L."/>
            <person name="Ma J."/>
        </authorList>
    </citation>
    <scope>NUCLEOTIDE SEQUENCE [LARGE SCALE GENOMIC DNA]</scope>
    <source>
        <strain evidence="5">JCM 17782</strain>
    </source>
</reference>
<evidence type="ECO:0000313" key="4">
    <source>
        <dbReference type="EMBL" id="GAA4537281.1"/>
    </source>
</evidence>
<feature type="DNA-binding region" description="H-T-H motif" evidence="2">
    <location>
        <begin position="37"/>
        <end position="56"/>
    </location>
</feature>
<name>A0ABP8RG35_9MYCO</name>
<proteinExistence type="predicted"/>
<protein>
    <submittedName>
        <fullName evidence="4">TetR/AcrR family transcriptional regulator</fullName>
    </submittedName>
</protein>
<dbReference type="EMBL" id="BAABGF010000017">
    <property type="protein sequence ID" value="GAA4537281.1"/>
    <property type="molecule type" value="Genomic_DNA"/>
</dbReference>
<dbReference type="InterPro" id="IPR009057">
    <property type="entry name" value="Homeodomain-like_sf"/>
</dbReference>
<dbReference type="SUPFAM" id="SSF46689">
    <property type="entry name" value="Homeodomain-like"/>
    <property type="match status" value="1"/>
</dbReference>
<evidence type="ECO:0000256" key="2">
    <source>
        <dbReference type="PROSITE-ProRule" id="PRU00335"/>
    </source>
</evidence>
<dbReference type="PROSITE" id="PS50977">
    <property type="entry name" value="HTH_TETR_2"/>
    <property type="match status" value="1"/>
</dbReference>
<dbReference type="Pfam" id="PF00440">
    <property type="entry name" value="TetR_N"/>
    <property type="match status" value="1"/>
</dbReference>
<dbReference type="InterPro" id="IPR050109">
    <property type="entry name" value="HTH-type_TetR-like_transc_reg"/>
</dbReference>
<dbReference type="SUPFAM" id="SSF48498">
    <property type="entry name" value="Tetracyclin repressor-like, C-terminal domain"/>
    <property type="match status" value="1"/>
</dbReference>
<keyword evidence="5" id="KW-1185">Reference proteome</keyword>
<gene>
    <name evidence="4" type="ORF">GCM10023161_13900</name>
</gene>
<dbReference type="PANTHER" id="PTHR30055:SF209">
    <property type="entry name" value="POSSIBLE TRANSCRIPTIONAL REGULATORY PROTEIN (PROBABLY TETR-FAMILY)"/>
    <property type="match status" value="1"/>
</dbReference>
<dbReference type="Gene3D" id="1.10.357.10">
    <property type="entry name" value="Tetracycline Repressor, domain 2"/>
    <property type="match status" value="1"/>
</dbReference>
<evidence type="ECO:0000256" key="1">
    <source>
        <dbReference type="ARBA" id="ARBA00023125"/>
    </source>
</evidence>
<accession>A0ABP8RG35</accession>
<comment type="caution">
    <text evidence="4">The sequence shown here is derived from an EMBL/GenBank/DDBJ whole genome shotgun (WGS) entry which is preliminary data.</text>
</comment>
<dbReference type="InterPro" id="IPR036271">
    <property type="entry name" value="Tet_transcr_reg_TetR-rel_C_sf"/>
</dbReference>
<feature type="domain" description="HTH tetR-type" evidence="3">
    <location>
        <begin position="14"/>
        <end position="74"/>
    </location>
</feature>
<evidence type="ECO:0000313" key="5">
    <source>
        <dbReference type="Proteomes" id="UP001501417"/>
    </source>
</evidence>
<dbReference type="RefSeq" id="WP_264041949.1">
    <property type="nucleotide sequence ID" value="NZ_BAABGF010000017.1"/>
</dbReference>
<dbReference type="PANTHER" id="PTHR30055">
    <property type="entry name" value="HTH-TYPE TRANSCRIPTIONAL REGULATOR RUTR"/>
    <property type="match status" value="1"/>
</dbReference>